<dbReference type="EMBL" id="JAUSQU010000001">
    <property type="protein sequence ID" value="MDP9848574.1"/>
    <property type="molecule type" value="Genomic_DNA"/>
</dbReference>
<name>A0ABT9QRL0_9ACTN</name>
<keyword evidence="2" id="KW-1185">Reference proteome</keyword>
<evidence type="ECO:0000313" key="1">
    <source>
        <dbReference type="EMBL" id="MDP9848574.1"/>
    </source>
</evidence>
<comment type="caution">
    <text evidence="1">The sequence shown here is derived from an EMBL/GenBank/DDBJ whole genome shotgun (WGS) entry which is preliminary data.</text>
</comment>
<dbReference type="RefSeq" id="WP_307565971.1">
    <property type="nucleotide sequence ID" value="NZ_JAUSQU010000001.1"/>
</dbReference>
<dbReference type="Proteomes" id="UP001225356">
    <property type="component" value="Unassembled WGS sequence"/>
</dbReference>
<dbReference type="SUPFAM" id="SSF69754">
    <property type="entry name" value="Ribosome binding protein Y (YfiA homologue)"/>
    <property type="match status" value="1"/>
</dbReference>
<accession>A0ABT9QRL0</accession>
<dbReference type="InterPro" id="IPR036567">
    <property type="entry name" value="RHF-like"/>
</dbReference>
<sequence>MTDSTSEPPDVIGERLILGTGFAESERPGIVERFTTLGKRLRSYSGDSVELRLSIKNRDRAEQCVTFECLLPHAEPLVATSAEPDLPIALAEVRDDLIHQLDKLKTKRDPRHVRPHRP</sequence>
<protein>
    <submittedName>
        <fullName evidence="1">Ribosome-associated translation inhibitor RaiA</fullName>
    </submittedName>
</protein>
<gene>
    <name evidence="1" type="ORF">J2853_007785</name>
</gene>
<dbReference type="Gene3D" id="3.30.160.100">
    <property type="entry name" value="Ribosome hibernation promotion factor-like"/>
    <property type="match status" value="1"/>
</dbReference>
<proteinExistence type="predicted"/>
<reference evidence="1 2" key="1">
    <citation type="submission" date="2023-07" db="EMBL/GenBank/DDBJ databases">
        <title>Sequencing the genomes of 1000 actinobacteria strains.</title>
        <authorList>
            <person name="Klenk H.-P."/>
        </authorList>
    </citation>
    <scope>NUCLEOTIDE SEQUENCE [LARGE SCALE GENOMIC DNA]</scope>
    <source>
        <strain evidence="1 2">DSM 46740</strain>
    </source>
</reference>
<evidence type="ECO:0000313" key="2">
    <source>
        <dbReference type="Proteomes" id="UP001225356"/>
    </source>
</evidence>
<organism evidence="1 2">
    <name type="scientific">Streptosporangium lutulentum</name>
    <dbReference type="NCBI Taxonomy" id="1461250"/>
    <lineage>
        <taxon>Bacteria</taxon>
        <taxon>Bacillati</taxon>
        <taxon>Actinomycetota</taxon>
        <taxon>Actinomycetes</taxon>
        <taxon>Streptosporangiales</taxon>
        <taxon>Streptosporangiaceae</taxon>
        <taxon>Streptosporangium</taxon>
    </lineage>
</organism>